<gene>
    <name evidence="17" type="ORF">IAC04_06305</name>
</gene>
<evidence type="ECO:0000256" key="2">
    <source>
        <dbReference type="ARBA" id="ARBA00022676"/>
    </source>
</evidence>
<dbReference type="GO" id="GO:0008360">
    <property type="term" value="P:regulation of cell shape"/>
    <property type="evidence" value="ECO:0007669"/>
    <property type="project" value="UniProtKB-KW"/>
</dbReference>
<protein>
    <recommendedName>
        <fullName evidence="12">Probable peptidoglycan glycosyltransferase FtsW</fullName>
        <ecNumber evidence="14">2.4.99.28</ecNumber>
    </recommendedName>
    <alternativeName>
        <fullName evidence="13">Cell division protein FtsW</fullName>
    </alternativeName>
    <alternativeName>
        <fullName evidence="10">Cell wall polymerase</fullName>
    </alternativeName>
    <alternativeName>
        <fullName evidence="9">Peptidoglycan polymerase</fullName>
    </alternativeName>
</protein>
<comment type="similarity">
    <text evidence="11">Belongs to the SEDS family. FtsW subfamily.</text>
</comment>
<accession>A0A9D2GR76</accession>
<feature type="transmembrane region" description="Helical" evidence="16">
    <location>
        <begin position="49"/>
        <end position="70"/>
    </location>
</feature>
<comment type="catalytic activity">
    <reaction evidence="15">
        <text>[GlcNAc-(1-&gt;4)-Mur2Ac(oyl-L-Ala-gamma-D-Glu-L-Lys-D-Ala-D-Ala)](n)-di-trans,octa-cis-undecaprenyl diphosphate + beta-D-GlcNAc-(1-&gt;4)-Mur2Ac(oyl-L-Ala-gamma-D-Glu-L-Lys-D-Ala-D-Ala)-di-trans,octa-cis-undecaprenyl diphosphate = [GlcNAc-(1-&gt;4)-Mur2Ac(oyl-L-Ala-gamma-D-Glu-L-Lys-D-Ala-D-Ala)](n+1)-di-trans,octa-cis-undecaprenyl diphosphate + di-trans,octa-cis-undecaprenyl diphosphate + H(+)</text>
        <dbReference type="Rhea" id="RHEA:23708"/>
        <dbReference type="Rhea" id="RHEA-COMP:9602"/>
        <dbReference type="Rhea" id="RHEA-COMP:9603"/>
        <dbReference type="ChEBI" id="CHEBI:15378"/>
        <dbReference type="ChEBI" id="CHEBI:58405"/>
        <dbReference type="ChEBI" id="CHEBI:60033"/>
        <dbReference type="ChEBI" id="CHEBI:78435"/>
        <dbReference type="EC" id="2.4.99.28"/>
    </reaction>
</comment>
<evidence type="ECO:0000256" key="16">
    <source>
        <dbReference type="SAM" id="Phobius"/>
    </source>
</evidence>
<keyword evidence="2" id="KW-0328">Glycosyltransferase</keyword>
<keyword evidence="3" id="KW-0808">Transferase</keyword>
<evidence type="ECO:0000256" key="13">
    <source>
        <dbReference type="ARBA" id="ARBA00041418"/>
    </source>
</evidence>
<keyword evidence="4 16" id="KW-0812">Transmembrane</keyword>
<evidence type="ECO:0000256" key="14">
    <source>
        <dbReference type="ARBA" id="ARBA00044770"/>
    </source>
</evidence>
<dbReference type="InterPro" id="IPR001182">
    <property type="entry name" value="FtsW/RodA"/>
</dbReference>
<dbReference type="GO" id="GO:0008955">
    <property type="term" value="F:peptidoglycan glycosyltransferase activity"/>
    <property type="evidence" value="ECO:0007669"/>
    <property type="project" value="UniProtKB-EC"/>
</dbReference>
<evidence type="ECO:0000256" key="3">
    <source>
        <dbReference type="ARBA" id="ARBA00022679"/>
    </source>
</evidence>
<evidence type="ECO:0000256" key="11">
    <source>
        <dbReference type="ARBA" id="ARBA00038053"/>
    </source>
</evidence>
<dbReference type="GO" id="GO:0032153">
    <property type="term" value="C:cell division site"/>
    <property type="evidence" value="ECO:0007669"/>
    <property type="project" value="TreeGrafter"/>
</dbReference>
<organism evidence="17 18">
    <name type="scientific">Candidatus Coprenecus stercoravium</name>
    <dbReference type="NCBI Taxonomy" id="2840735"/>
    <lineage>
        <taxon>Bacteria</taxon>
        <taxon>Pseudomonadati</taxon>
        <taxon>Bacteroidota</taxon>
        <taxon>Bacteroidia</taxon>
        <taxon>Bacteroidales</taxon>
        <taxon>Rikenellaceae</taxon>
        <taxon>Rikenellaceae incertae sedis</taxon>
        <taxon>Candidatus Coprenecus</taxon>
    </lineage>
</organism>
<evidence type="ECO:0000256" key="8">
    <source>
        <dbReference type="ARBA" id="ARBA00023136"/>
    </source>
</evidence>
<evidence type="ECO:0000313" key="18">
    <source>
        <dbReference type="Proteomes" id="UP000824115"/>
    </source>
</evidence>
<feature type="transmembrane region" description="Helical" evidence="16">
    <location>
        <begin position="82"/>
        <end position="101"/>
    </location>
</feature>
<name>A0A9D2GR76_9BACT</name>
<reference evidence="17" key="2">
    <citation type="submission" date="2021-04" db="EMBL/GenBank/DDBJ databases">
        <authorList>
            <person name="Gilroy R."/>
        </authorList>
    </citation>
    <scope>NUCLEOTIDE SEQUENCE</scope>
    <source>
        <strain evidence="17">Gambia16-554</strain>
    </source>
</reference>
<evidence type="ECO:0000256" key="12">
    <source>
        <dbReference type="ARBA" id="ARBA00041185"/>
    </source>
</evidence>
<dbReference type="Pfam" id="PF01098">
    <property type="entry name" value="FTSW_RODA_SPOVE"/>
    <property type="match status" value="1"/>
</dbReference>
<evidence type="ECO:0000256" key="7">
    <source>
        <dbReference type="ARBA" id="ARBA00022989"/>
    </source>
</evidence>
<feature type="transmembrane region" description="Helical" evidence="16">
    <location>
        <begin position="183"/>
        <end position="204"/>
    </location>
</feature>
<evidence type="ECO:0000256" key="1">
    <source>
        <dbReference type="ARBA" id="ARBA00004141"/>
    </source>
</evidence>
<evidence type="ECO:0000256" key="9">
    <source>
        <dbReference type="ARBA" id="ARBA00032370"/>
    </source>
</evidence>
<dbReference type="GO" id="GO:0051301">
    <property type="term" value="P:cell division"/>
    <property type="evidence" value="ECO:0007669"/>
    <property type="project" value="InterPro"/>
</dbReference>
<feature type="transmembrane region" description="Helical" evidence="16">
    <location>
        <begin position="17"/>
        <end position="37"/>
    </location>
</feature>
<dbReference type="EMBL" id="DXAW01000109">
    <property type="protein sequence ID" value="HIZ86083.1"/>
    <property type="molecule type" value="Genomic_DNA"/>
</dbReference>
<comment type="subcellular location">
    <subcellularLocation>
        <location evidence="1">Membrane</location>
        <topology evidence="1">Multi-pass membrane protein</topology>
    </subcellularLocation>
</comment>
<sequence>MGDIRGNRMTKLKGDRVIWVIFILFAMISLAVVYSASSALAYRGNTTPMLIMFRQAGYFVLGFLIVLACYRIPLKYYRLGSYVLLALSVILLAIPILTHGLRTFSIAGISIQPSEIAKIAVVLYLARVIETSSFSTFKEYLLKILLPLGVVCVLCLMGSVSATLIICFIAFIILMCSRIPKKYILWTVPIVIGALGLIVLIHAATGAFSRLDTFTARVERHLSRNSTEEMTAAEIQEQEDKTFQERQAREAIQLGGVFGRGPGNSIKRDTLPNAYDDYIYAIIVEEYGLLGGTAVILLYLWFFFRCLRIANACSKDFSIITVLGLSTLITIQAFLHIFVNIGFLPVTGQTLPMISRGGTSLVIMSSAFGIILSVNRTIEIKDLKTKAEKEAQSCSTES</sequence>
<evidence type="ECO:0000256" key="10">
    <source>
        <dbReference type="ARBA" id="ARBA00033270"/>
    </source>
</evidence>
<comment type="caution">
    <text evidence="17">The sequence shown here is derived from an EMBL/GenBank/DDBJ whole genome shotgun (WGS) entry which is preliminary data.</text>
</comment>
<keyword evidence="5" id="KW-0133">Cell shape</keyword>
<feature type="transmembrane region" description="Helical" evidence="16">
    <location>
        <begin position="278"/>
        <end position="304"/>
    </location>
</feature>
<dbReference type="PANTHER" id="PTHR30474">
    <property type="entry name" value="CELL CYCLE PROTEIN"/>
    <property type="match status" value="1"/>
</dbReference>
<keyword evidence="7 16" id="KW-1133">Transmembrane helix</keyword>
<dbReference type="PANTHER" id="PTHR30474:SF2">
    <property type="entry name" value="PEPTIDOGLYCAN GLYCOSYLTRANSFERASE FTSW-RELATED"/>
    <property type="match status" value="1"/>
</dbReference>
<proteinExistence type="inferred from homology"/>
<dbReference type="GO" id="GO:0005886">
    <property type="term" value="C:plasma membrane"/>
    <property type="evidence" value="ECO:0007669"/>
    <property type="project" value="TreeGrafter"/>
</dbReference>
<dbReference type="AlphaFoldDB" id="A0A9D2GR76"/>
<keyword evidence="6" id="KW-0573">Peptidoglycan synthesis</keyword>
<keyword evidence="8 16" id="KW-0472">Membrane</keyword>
<feature type="transmembrane region" description="Helical" evidence="16">
    <location>
        <begin position="353"/>
        <end position="374"/>
    </location>
</feature>
<evidence type="ECO:0000256" key="6">
    <source>
        <dbReference type="ARBA" id="ARBA00022984"/>
    </source>
</evidence>
<dbReference type="Proteomes" id="UP000824115">
    <property type="component" value="Unassembled WGS sequence"/>
</dbReference>
<evidence type="ECO:0000256" key="15">
    <source>
        <dbReference type="ARBA" id="ARBA00049902"/>
    </source>
</evidence>
<dbReference type="GO" id="GO:0009252">
    <property type="term" value="P:peptidoglycan biosynthetic process"/>
    <property type="evidence" value="ECO:0007669"/>
    <property type="project" value="UniProtKB-KW"/>
</dbReference>
<reference evidence="17" key="1">
    <citation type="journal article" date="2021" name="PeerJ">
        <title>Extensive microbial diversity within the chicken gut microbiome revealed by metagenomics and culture.</title>
        <authorList>
            <person name="Gilroy R."/>
            <person name="Ravi A."/>
            <person name="Getino M."/>
            <person name="Pursley I."/>
            <person name="Horton D.L."/>
            <person name="Alikhan N.F."/>
            <person name="Baker D."/>
            <person name="Gharbi K."/>
            <person name="Hall N."/>
            <person name="Watson M."/>
            <person name="Adriaenssens E.M."/>
            <person name="Foster-Nyarko E."/>
            <person name="Jarju S."/>
            <person name="Secka A."/>
            <person name="Antonio M."/>
            <person name="Oren A."/>
            <person name="Chaudhuri R.R."/>
            <person name="La Ragione R."/>
            <person name="Hildebrand F."/>
            <person name="Pallen M.J."/>
        </authorList>
    </citation>
    <scope>NUCLEOTIDE SEQUENCE</scope>
    <source>
        <strain evidence="17">Gambia16-554</strain>
    </source>
</reference>
<feature type="transmembrane region" description="Helical" evidence="16">
    <location>
        <begin position="144"/>
        <end position="176"/>
    </location>
</feature>
<dbReference type="GO" id="GO:0015648">
    <property type="term" value="F:lipid-linked peptidoglycan transporter activity"/>
    <property type="evidence" value="ECO:0007669"/>
    <property type="project" value="TreeGrafter"/>
</dbReference>
<evidence type="ECO:0000256" key="4">
    <source>
        <dbReference type="ARBA" id="ARBA00022692"/>
    </source>
</evidence>
<dbReference type="EC" id="2.4.99.28" evidence="14"/>
<evidence type="ECO:0000256" key="5">
    <source>
        <dbReference type="ARBA" id="ARBA00022960"/>
    </source>
</evidence>
<feature type="transmembrane region" description="Helical" evidence="16">
    <location>
        <begin position="316"/>
        <end position="341"/>
    </location>
</feature>
<evidence type="ECO:0000313" key="17">
    <source>
        <dbReference type="EMBL" id="HIZ86083.1"/>
    </source>
</evidence>